<accession>A0A4R4XBL2</accession>
<evidence type="ECO:0000313" key="2">
    <source>
        <dbReference type="EMBL" id="TDD28046.1"/>
    </source>
</evidence>
<proteinExistence type="predicted"/>
<feature type="transmembrane region" description="Helical" evidence="1">
    <location>
        <begin position="139"/>
        <end position="163"/>
    </location>
</feature>
<keyword evidence="1" id="KW-0472">Membrane</keyword>
<evidence type="ECO:0000313" key="3">
    <source>
        <dbReference type="Proteomes" id="UP000295172"/>
    </source>
</evidence>
<keyword evidence="1" id="KW-0812">Transmembrane</keyword>
<protein>
    <submittedName>
        <fullName evidence="2">Uncharacterized protein</fullName>
    </submittedName>
</protein>
<reference evidence="2 3" key="1">
    <citation type="submission" date="2019-02" db="EMBL/GenBank/DDBJ databases">
        <title>Draft genome sequences of novel Actinobacteria.</title>
        <authorList>
            <person name="Sahin N."/>
            <person name="Ay H."/>
            <person name="Saygin H."/>
        </authorList>
    </citation>
    <scope>NUCLEOTIDE SEQUENCE [LARGE SCALE GENOMIC DNA]</scope>
    <source>
        <strain evidence="2 3">16K104</strain>
    </source>
</reference>
<sequence>MSKVAAGSGVLGIILALFTSIALYELHTRAEAARRFLSSGTSVTADRVMLEVQVGRGTPGLKEVRVEFKTRDHDTVSTSLQWIDLDTPIPREEEQQAPQQGSRYATPLKILYFSENADDAIAETDARRLVENLDRYRPLALTGLGIAAISLACAGGLLLRQWLTSRSRGPSSP</sequence>
<dbReference type="Proteomes" id="UP000295172">
    <property type="component" value="Unassembled WGS sequence"/>
</dbReference>
<dbReference type="AlphaFoldDB" id="A0A4R4XBL2"/>
<comment type="caution">
    <text evidence="2">The sequence shown here is derived from an EMBL/GenBank/DDBJ whole genome shotgun (WGS) entry which is preliminary data.</text>
</comment>
<keyword evidence="1" id="KW-1133">Transmembrane helix</keyword>
<keyword evidence="3" id="KW-1185">Reference proteome</keyword>
<name>A0A4R4XBL2_9ACTN</name>
<dbReference type="RefSeq" id="WP_165949176.1">
    <property type="nucleotide sequence ID" value="NZ_SMKR01000026.1"/>
</dbReference>
<organism evidence="2 3">
    <name type="scientific">Kribbella turkmenica</name>
    <dbReference type="NCBI Taxonomy" id="2530375"/>
    <lineage>
        <taxon>Bacteria</taxon>
        <taxon>Bacillati</taxon>
        <taxon>Actinomycetota</taxon>
        <taxon>Actinomycetes</taxon>
        <taxon>Propionibacteriales</taxon>
        <taxon>Kribbellaceae</taxon>
        <taxon>Kribbella</taxon>
    </lineage>
</organism>
<evidence type="ECO:0000256" key="1">
    <source>
        <dbReference type="SAM" id="Phobius"/>
    </source>
</evidence>
<dbReference type="EMBL" id="SMKR01000026">
    <property type="protein sequence ID" value="TDD28046.1"/>
    <property type="molecule type" value="Genomic_DNA"/>
</dbReference>
<gene>
    <name evidence="2" type="ORF">E1218_08355</name>
</gene>
<feature type="transmembrane region" description="Helical" evidence="1">
    <location>
        <begin position="6"/>
        <end position="26"/>
    </location>
</feature>